<reference evidence="1" key="1">
    <citation type="submission" date="2014-09" db="EMBL/GenBank/DDBJ databases">
        <authorList>
            <person name="Magalhaes I.L.F."/>
            <person name="Oliveira U."/>
            <person name="Santos F.R."/>
            <person name="Vidigal T.H.D.A."/>
            <person name="Brescovit A.D."/>
            <person name="Santos A.J."/>
        </authorList>
    </citation>
    <scope>NUCLEOTIDE SEQUENCE</scope>
    <source>
        <tissue evidence="1">Shoot tissue taken approximately 20 cm above the soil surface</tissue>
    </source>
</reference>
<name>A0A0A8Y1C1_ARUDO</name>
<protein>
    <submittedName>
        <fullName evidence="1">Uncharacterized protein</fullName>
    </submittedName>
</protein>
<dbReference type="AlphaFoldDB" id="A0A0A8Y1C1"/>
<evidence type="ECO:0000313" key="1">
    <source>
        <dbReference type="EMBL" id="JAD19871.1"/>
    </source>
</evidence>
<reference evidence="1" key="2">
    <citation type="journal article" date="2015" name="Data Brief">
        <title>Shoot transcriptome of the giant reed, Arundo donax.</title>
        <authorList>
            <person name="Barrero R.A."/>
            <person name="Guerrero F.D."/>
            <person name="Moolhuijzen P."/>
            <person name="Goolsby J.A."/>
            <person name="Tidwell J."/>
            <person name="Bellgard S.E."/>
            <person name="Bellgard M.I."/>
        </authorList>
    </citation>
    <scope>NUCLEOTIDE SEQUENCE</scope>
    <source>
        <tissue evidence="1">Shoot tissue taken approximately 20 cm above the soil surface</tissue>
    </source>
</reference>
<organism evidence="1">
    <name type="scientific">Arundo donax</name>
    <name type="common">Giant reed</name>
    <name type="synonym">Donax arundinaceus</name>
    <dbReference type="NCBI Taxonomy" id="35708"/>
    <lineage>
        <taxon>Eukaryota</taxon>
        <taxon>Viridiplantae</taxon>
        <taxon>Streptophyta</taxon>
        <taxon>Embryophyta</taxon>
        <taxon>Tracheophyta</taxon>
        <taxon>Spermatophyta</taxon>
        <taxon>Magnoliopsida</taxon>
        <taxon>Liliopsida</taxon>
        <taxon>Poales</taxon>
        <taxon>Poaceae</taxon>
        <taxon>PACMAD clade</taxon>
        <taxon>Arundinoideae</taxon>
        <taxon>Arundineae</taxon>
        <taxon>Arundo</taxon>
    </lineage>
</organism>
<proteinExistence type="predicted"/>
<accession>A0A0A8Y1C1</accession>
<sequence>MNHKTYHGHNKNCSNGKYNIYRPSSVPFVRISEYHIPLESVLENFDTHKLWY</sequence>
<dbReference type="EMBL" id="GBRH01278024">
    <property type="protein sequence ID" value="JAD19871.1"/>
    <property type="molecule type" value="Transcribed_RNA"/>
</dbReference>